<dbReference type="OrthoDB" id="1925699at2759"/>
<dbReference type="InterPro" id="IPR008999">
    <property type="entry name" value="Actin-crosslinking"/>
</dbReference>
<organism evidence="1 2">
    <name type="scientific">Funneliformis geosporum</name>
    <dbReference type="NCBI Taxonomy" id="1117311"/>
    <lineage>
        <taxon>Eukaryota</taxon>
        <taxon>Fungi</taxon>
        <taxon>Fungi incertae sedis</taxon>
        <taxon>Mucoromycota</taxon>
        <taxon>Glomeromycotina</taxon>
        <taxon>Glomeromycetes</taxon>
        <taxon>Glomerales</taxon>
        <taxon>Glomeraceae</taxon>
        <taxon>Funneliformis</taxon>
    </lineage>
</organism>
<gene>
    <name evidence="1" type="ORF">FWILDA_LOCUS7753</name>
</gene>
<dbReference type="SUPFAM" id="SSF56973">
    <property type="entry name" value="Aerolisin/ETX pore-forming domain"/>
    <property type="match status" value="1"/>
</dbReference>
<dbReference type="EMBL" id="CAMKVN010001554">
    <property type="protein sequence ID" value="CAI2176778.1"/>
    <property type="molecule type" value="Genomic_DNA"/>
</dbReference>
<evidence type="ECO:0000313" key="2">
    <source>
        <dbReference type="Proteomes" id="UP001153678"/>
    </source>
</evidence>
<dbReference type="SUPFAM" id="SSF50405">
    <property type="entry name" value="Actin-crosslinking proteins"/>
    <property type="match status" value="1"/>
</dbReference>
<dbReference type="Proteomes" id="UP001153678">
    <property type="component" value="Unassembled WGS sequence"/>
</dbReference>
<accession>A0A9W4SRR6</accession>
<sequence length="268" mass="30184">MVNNNVINLGTMSLYSGDVITVRSEDGTYLKRFSSLNDQDAIESYLDNPDDFSNFVVEVIGENKMRLKAENGYYLKRYDVKNKDGNKITLQAVDNGQYFKRYDGDEGRSVITAYQNFEDPYSVFLVNRGGTKCKEIVKEIKFDEIIQNMIKINPSIINVQTLDNREGIETKFTQGIPLVLGNETTVKAETGFSVGATFIVNIGKLDVPYTATIDRILVDNVGTETKYTYEVKGIYKGTNTVNSRTKQETTTRETEQIAQIQVPPKGNN</sequence>
<evidence type="ECO:0000313" key="1">
    <source>
        <dbReference type="EMBL" id="CAI2176778.1"/>
    </source>
</evidence>
<dbReference type="AlphaFoldDB" id="A0A9W4SRR6"/>
<comment type="caution">
    <text evidence="1">The sequence shown here is derived from an EMBL/GenBank/DDBJ whole genome shotgun (WGS) entry which is preliminary data.</text>
</comment>
<proteinExistence type="predicted"/>
<reference evidence="1" key="1">
    <citation type="submission" date="2022-08" db="EMBL/GenBank/DDBJ databases">
        <authorList>
            <person name="Kallberg Y."/>
            <person name="Tangrot J."/>
            <person name="Rosling A."/>
        </authorList>
    </citation>
    <scope>NUCLEOTIDE SEQUENCE</scope>
    <source>
        <strain evidence="1">Wild A</strain>
    </source>
</reference>
<name>A0A9W4SRR6_9GLOM</name>
<protein>
    <submittedName>
        <fullName evidence="1">14952_t:CDS:1</fullName>
    </submittedName>
</protein>
<keyword evidence="2" id="KW-1185">Reference proteome</keyword>